<dbReference type="EMBL" id="CP013738">
    <property type="protein sequence ID" value="ALU97005.1"/>
    <property type="molecule type" value="Genomic_DNA"/>
</dbReference>
<dbReference type="GeneID" id="27786445"/>
<dbReference type="Gene3D" id="3.40.50.1820">
    <property type="entry name" value="alpha/beta hydrolase"/>
    <property type="match status" value="1"/>
</dbReference>
<dbReference type="InterPro" id="IPR029058">
    <property type="entry name" value="AB_hydrolase_fold"/>
</dbReference>
<dbReference type="InterPro" id="IPR000073">
    <property type="entry name" value="AB_hydrolase_1"/>
</dbReference>
<name>A0A0U3KDL5_STRGL</name>
<dbReference type="GO" id="GO:0016787">
    <property type="term" value="F:hydrolase activity"/>
    <property type="evidence" value="ECO:0007669"/>
    <property type="project" value="UniProtKB-KW"/>
</dbReference>
<dbReference type="InterPro" id="IPR050228">
    <property type="entry name" value="Carboxylesterase_BioH"/>
</dbReference>
<dbReference type="PANTHER" id="PTHR43194:SF5">
    <property type="entry name" value="PIMELOYL-[ACYL-CARRIER PROTEIN] METHYL ESTER ESTERASE"/>
    <property type="match status" value="1"/>
</dbReference>
<dbReference type="STRING" id="1172567.WQO_28925"/>
<dbReference type="SUPFAM" id="SSF53474">
    <property type="entry name" value="alpha/beta-Hydrolases"/>
    <property type="match status" value="1"/>
</dbReference>
<protein>
    <submittedName>
        <fullName evidence="2">Hydrolase</fullName>
    </submittedName>
</protein>
<accession>A0A0U3KDL5</accession>
<reference evidence="2 3" key="1">
    <citation type="journal article" date="2012" name="J. Bacteriol.">
        <title>Draft genome sequence of Streptomyces globisporus C-1027, which produces an antitumor antibiotic consisting of a nine-membered enediyne with a chromoprotein.</title>
        <authorList>
            <person name="Wang L."/>
            <person name="Wang S."/>
            <person name="He Q."/>
            <person name="Yu T."/>
            <person name="Li Q."/>
            <person name="Hong B."/>
        </authorList>
    </citation>
    <scope>NUCLEOTIDE SEQUENCE [LARGE SCALE GENOMIC DNA]</scope>
    <source>
        <strain evidence="2 3">C-1027</strain>
    </source>
</reference>
<dbReference type="Proteomes" id="UP000064183">
    <property type="component" value="Chromosome"/>
</dbReference>
<gene>
    <name evidence="2" type="ORF">WQO_28925</name>
</gene>
<evidence type="ECO:0000259" key="1">
    <source>
        <dbReference type="Pfam" id="PF12697"/>
    </source>
</evidence>
<dbReference type="Pfam" id="PF12697">
    <property type="entry name" value="Abhydrolase_6"/>
    <property type="match status" value="1"/>
</dbReference>
<keyword evidence="2" id="KW-0378">Hydrolase</keyword>
<dbReference type="AlphaFoldDB" id="A0A0U3KDL5"/>
<organism evidence="2 3">
    <name type="scientific">Streptomyces globisporus C-1027</name>
    <dbReference type="NCBI Taxonomy" id="1172567"/>
    <lineage>
        <taxon>Bacteria</taxon>
        <taxon>Bacillati</taxon>
        <taxon>Actinomycetota</taxon>
        <taxon>Actinomycetes</taxon>
        <taxon>Kitasatosporales</taxon>
        <taxon>Streptomycetaceae</taxon>
        <taxon>Streptomyces</taxon>
    </lineage>
</organism>
<evidence type="ECO:0000313" key="3">
    <source>
        <dbReference type="Proteomes" id="UP000064183"/>
    </source>
</evidence>
<dbReference type="KEGG" id="sgb:WQO_28925"/>
<dbReference type="RefSeq" id="WP_010064102.1">
    <property type="nucleotide sequence ID" value="NZ_CP013738.1"/>
</dbReference>
<dbReference type="PRINTS" id="PR00111">
    <property type="entry name" value="ABHYDROLASE"/>
</dbReference>
<sequence length="293" mass="29896">MTTPEAGEVFLDAGDGGRLALSVLHPLERNDEEPPVAVLAHGWGGGRRIWSLVTDRLLRSGFAVVSYDLRGHGASTVGSSGVSADAMTADLATVVSYAGGAPIVVGHSGGGFAALSLTAAAGPGSGPAGLVLVASAAHDQDTPEKEAAMMEAPLFSWALRRPALGRLLLGQMTGTGLDSRSREVNRQVFAGTAPAVRAACFRSSRGMDLRAAAASLRIPAEVLAGEKDKVIRPELGRELAAALPDATFTSLPGAGHVLPLESPDAVVAAVLRVHGASAGRSRSSDTVQRTGSR</sequence>
<evidence type="ECO:0000313" key="2">
    <source>
        <dbReference type="EMBL" id="ALU97005.1"/>
    </source>
</evidence>
<dbReference type="InterPro" id="IPR000639">
    <property type="entry name" value="Epox_hydrolase-like"/>
</dbReference>
<feature type="domain" description="AB hydrolase-1" evidence="1">
    <location>
        <begin position="38"/>
        <end position="269"/>
    </location>
</feature>
<dbReference type="PRINTS" id="PR00412">
    <property type="entry name" value="EPOXHYDRLASE"/>
</dbReference>
<proteinExistence type="predicted"/>
<dbReference type="PANTHER" id="PTHR43194">
    <property type="entry name" value="HYDROLASE ALPHA/BETA FOLD FAMILY"/>
    <property type="match status" value="1"/>
</dbReference>